<dbReference type="InterPro" id="IPR055130">
    <property type="entry name" value="PreP_C"/>
</dbReference>
<evidence type="ECO:0000313" key="2">
    <source>
        <dbReference type="EMBL" id="KNY28930.1"/>
    </source>
</evidence>
<gene>
    <name evidence="2" type="ORF">Bccel_4204</name>
</gene>
<sequence length="157" mass="18614">MFSKSILQNYIHKKIRQENNGYASSVNYMRDGRIILYSLRDPYIKETLDIYNGTIEYLENLKIRSETLNIIKEIYMNSMMENHNNIKGDNYTIHELAGVEHIPFMERKKRILSTSEEDFRRYAGMIKDTILKDTYCVMGNKTTIIDNCKLFDSVYEL</sequence>
<dbReference type="OrthoDB" id="9762027at2"/>
<dbReference type="SUPFAM" id="SSF63411">
    <property type="entry name" value="LuxS/MPP-like metallohydrolase"/>
    <property type="match status" value="1"/>
</dbReference>
<name>A0A0L6JTC3_9FIRM</name>
<protein>
    <recommendedName>
        <fullName evidence="1">Presequence protease mitochondrial-type C-terminal domain-containing protein</fullName>
    </recommendedName>
</protein>
<comment type="caution">
    <text evidence="2">The sequence shown here is derived from an EMBL/GenBank/DDBJ whole genome shotgun (WGS) entry which is preliminary data.</text>
</comment>
<keyword evidence="3" id="KW-1185">Reference proteome</keyword>
<dbReference type="InterPro" id="IPR011249">
    <property type="entry name" value="Metalloenz_LuxS/M16"/>
</dbReference>
<dbReference type="RefSeq" id="WP_036937501.1">
    <property type="nucleotide sequence ID" value="NZ_JQKC01000005.1"/>
</dbReference>
<dbReference type="Gene3D" id="3.30.830.10">
    <property type="entry name" value="Metalloenzyme, LuxS/M16 peptidase-like"/>
    <property type="match status" value="1"/>
</dbReference>
<dbReference type="Proteomes" id="UP000036923">
    <property type="component" value="Unassembled WGS sequence"/>
</dbReference>
<dbReference type="EMBL" id="LGTC01000001">
    <property type="protein sequence ID" value="KNY28930.1"/>
    <property type="molecule type" value="Genomic_DNA"/>
</dbReference>
<evidence type="ECO:0000313" key="3">
    <source>
        <dbReference type="Proteomes" id="UP000036923"/>
    </source>
</evidence>
<dbReference type="Pfam" id="PF22516">
    <property type="entry name" value="PreP_C"/>
    <property type="match status" value="1"/>
</dbReference>
<dbReference type="GO" id="GO:0046872">
    <property type="term" value="F:metal ion binding"/>
    <property type="evidence" value="ECO:0007669"/>
    <property type="project" value="InterPro"/>
</dbReference>
<dbReference type="eggNOG" id="COG1026">
    <property type="taxonomic scope" value="Bacteria"/>
</dbReference>
<feature type="domain" description="Presequence protease mitochondrial-type C-terminal" evidence="1">
    <location>
        <begin position="5"/>
        <end position="132"/>
    </location>
</feature>
<dbReference type="AlphaFoldDB" id="A0A0L6JTC3"/>
<dbReference type="STRING" id="398512.Bccel_4204"/>
<evidence type="ECO:0000259" key="1">
    <source>
        <dbReference type="Pfam" id="PF22516"/>
    </source>
</evidence>
<accession>A0A0L6JTC3</accession>
<reference evidence="3" key="1">
    <citation type="submission" date="2015-07" db="EMBL/GenBank/DDBJ databases">
        <title>Near-Complete Genome Sequence of the Cellulolytic Bacterium Bacteroides (Pseudobacteroides) cellulosolvens ATCC 35603.</title>
        <authorList>
            <person name="Dassa B."/>
            <person name="Utturkar S.M."/>
            <person name="Klingeman D.M."/>
            <person name="Hurt R.A."/>
            <person name="Keller M."/>
            <person name="Xu J."/>
            <person name="Reddy Y.H.K."/>
            <person name="Borovok I."/>
            <person name="Grinberg I.R."/>
            <person name="Lamed R."/>
            <person name="Zhivin O."/>
            <person name="Bayer E.A."/>
            <person name="Brown S.D."/>
        </authorList>
    </citation>
    <scope>NUCLEOTIDE SEQUENCE [LARGE SCALE GENOMIC DNA]</scope>
    <source>
        <strain evidence="3">DSM 2933</strain>
    </source>
</reference>
<proteinExistence type="predicted"/>
<organism evidence="2 3">
    <name type="scientific">Pseudobacteroides cellulosolvens ATCC 35603 = DSM 2933</name>
    <dbReference type="NCBI Taxonomy" id="398512"/>
    <lineage>
        <taxon>Bacteria</taxon>
        <taxon>Bacillati</taxon>
        <taxon>Bacillota</taxon>
        <taxon>Clostridia</taxon>
        <taxon>Eubacteriales</taxon>
        <taxon>Oscillospiraceae</taxon>
        <taxon>Pseudobacteroides</taxon>
    </lineage>
</organism>